<comment type="caution">
    <text evidence="2">The sequence shown here is derived from an EMBL/GenBank/DDBJ whole genome shotgun (WGS) entry which is preliminary data.</text>
</comment>
<accession>A0AA88KJW5</accession>
<organism evidence="2 3">
    <name type="scientific">Naegleria lovaniensis</name>
    <name type="common">Amoeba</name>
    <dbReference type="NCBI Taxonomy" id="51637"/>
    <lineage>
        <taxon>Eukaryota</taxon>
        <taxon>Discoba</taxon>
        <taxon>Heterolobosea</taxon>
        <taxon>Tetramitia</taxon>
        <taxon>Eutetramitia</taxon>
        <taxon>Vahlkampfiidae</taxon>
        <taxon>Naegleria</taxon>
    </lineage>
</organism>
<reference evidence="2 3" key="1">
    <citation type="journal article" date="2018" name="BMC Genomics">
        <title>The genome of Naegleria lovaniensis, the basis for a comparative approach to unravel pathogenicity factors of the human pathogenic amoeba N. fowleri.</title>
        <authorList>
            <person name="Liechti N."/>
            <person name="Schurch N."/>
            <person name="Bruggmann R."/>
            <person name="Wittwer M."/>
        </authorList>
    </citation>
    <scope>NUCLEOTIDE SEQUENCE [LARGE SCALE GENOMIC DNA]</scope>
    <source>
        <strain evidence="2 3">ATCC 30569</strain>
    </source>
</reference>
<protein>
    <submittedName>
        <fullName evidence="2">Uncharacterized protein</fullName>
    </submittedName>
</protein>
<feature type="region of interest" description="Disordered" evidence="1">
    <location>
        <begin position="27"/>
        <end position="48"/>
    </location>
</feature>
<dbReference type="RefSeq" id="XP_044547972.1">
    <property type="nucleotide sequence ID" value="XM_044695251.1"/>
</dbReference>
<evidence type="ECO:0000313" key="3">
    <source>
        <dbReference type="Proteomes" id="UP000816034"/>
    </source>
</evidence>
<evidence type="ECO:0000313" key="2">
    <source>
        <dbReference type="EMBL" id="KAG2382293.1"/>
    </source>
</evidence>
<dbReference type="Proteomes" id="UP000816034">
    <property type="component" value="Unassembled WGS sequence"/>
</dbReference>
<proteinExistence type="predicted"/>
<keyword evidence="3" id="KW-1185">Reference proteome</keyword>
<dbReference type="AlphaFoldDB" id="A0AA88KJW5"/>
<name>A0AA88KJW5_NAELO</name>
<dbReference type="EMBL" id="PYSW02000024">
    <property type="protein sequence ID" value="KAG2382293.1"/>
    <property type="molecule type" value="Genomic_DNA"/>
</dbReference>
<evidence type="ECO:0000256" key="1">
    <source>
        <dbReference type="SAM" id="MobiDB-lite"/>
    </source>
</evidence>
<dbReference type="GeneID" id="68097950"/>
<gene>
    <name evidence="2" type="ORF">C9374_005495</name>
</gene>
<sequence>MSLNKKSVTYPVGNRSATVLGVSRKYYGTHDDDHGGNNSLKRSGKGRSVDAENFHSLYTTNPNLRKSDFSAEKINKLTLRTRREKRVQSAEPSSTDLEYKKLVSEKFSHFLHTRPSFSFAYHPDLNPYSKNHETIFHTNIGTTWNLHEKTNRDLESTRVANRNECLAEKRLENTFYIKPIPVGDKPKDPHGDLGPQRLIKIDKFTTSPDKSDEVKKVQQLRDSLVHQHYIPYNEGPKTTKTEIKINESLKQYFPFEPKLRYGRTVTYDTTSDVVPDENTPQYATNNYRLVRKLNDHLTFQKDVYSDLRSKTLTIAKNNVERKRQVFQSVEDKARESDEVEANKDKARLLARRSLKDQYIHTIHESDAAHLYDFCTGERLEHVRLHKIGYPNDYD</sequence>